<dbReference type="InterPro" id="IPR003034">
    <property type="entry name" value="SAP_dom"/>
</dbReference>
<dbReference type="Proteomes" id="UP000075714">
    <property type="component" value="Unassembled WGS sequence"/>
</dbReference>
<dbReference type="InterPro" id="IPR036361">
    <property type="entry name" value="SAP_dom_sf"/>
</dbReference>
<accession>A0A150GQG3</accession>
<dbReference type="AlphaFoldDB" id="A0A150GQG3"/>
<dbReference type="EMBL" id="LSYV01000013">
    <property type="protein sequence ID" value="KXZ51590.1"/>
    <property type="molecule type" value="Genomic_DNA"/>
</dbReference>
<sequence length="373" mass="41880">MEPPTRPSSGSPRNVGRGFVSWELGTDLVLEVAGLITGELSPFYDESDLARDAAACACVGNATFTEVAEAIFKFLSPRFGEDPGVDENSSTSELKSVLKSWGRKTSGKKSELWQRIRDECATSGERLEDEEAQQARCPIAAGPKRRIQEQQKARVSKTKAKELYGVSKYRLQSLATQYSYSSSFGSGVTYAAKDVKALARQSYKSYDQLRKMQQGSKEWMDNYKATRSTRQARVVAVLLGRGVAEAEAQRATDHVWHLAYFTDNRDSATEEWLRSGAQAAADEAHTWIFHCMRTNFRLHNVRLHANYKYAKSAKYKQDWVADKALQDVQTHPALPRHMRDEAERAWHAAQRAKQDAVLRGEAPAAQVQLLVQR</sequence>
<comment type="caution">
    <text evidence="2">The sequence shown here is derived from an EMBL/GenBank/DDBJ whole genome shotgun (WGS) entry which is preliminary data.</text>
</comment>
<gene>
    <name evidence="2" type="ORF">GPECTOR_12g554</name>
</gene>
<organism evidence="2 3">
    <name type="scientific">Gonium pectorale</name>
    <name type="common">Green alga</name>
    <dbReference type="NCBI Taxonomy" id="33097"/>
    <lineage>
        <taxon>Eukaryota</taxon>
        <taxon>Viridiplantae</taxon>
        <taxon>Chlorophyta</taxon>
        <taxon>core chlorophytes</taxon>
        <taxon>Chlorophyceae</taxon>
        <taxon>CS clade</taxon>
        <taxon>Chlamydomonadales</taxon>
        <taxon>Volvocaceae</taxon>
        <taxon>Gonium</taxon>
    </lineage>
</organism>
<protein>
    <recommendedName>
        <fullName evidence="1">SAP domain-containing protein</fullName>
    </recommendedName>
</protein>
<dbReference type="OrthoDB" id="546588at2759"/>
<evidence type="ECO:0000259" key="1">
    <source>
        <dbReference type="PROSITE" id="PS50800"/>
    </source>
</evidence>
<evidence type="ECO:0000313" key="2">
    <source>
        <dbReference type="EMBL" id="KXZ51590.1"/>
    </source>
</evidence>
<proteinExistence type="predicted"/>
<name>A0A150GQG3_GONPE</name>
<feature type="domain" description="SAP" evidence="1">
    <location>
        <begin position="86"/>
        <end position="120"/>
    </location>
</feature>
<evidence type="ECO:0000313" key="3">
    <source>
        <dbReference type="Proteomes" id="UP000075714"/>
    </source>
</evidence>
<dbReference type="SUPFAM" id="SSF68906">
    <property type="entry name" value="SAP domain"/>
    <property type="match status" value="1"/>
</dbReference>
<reference evidence="3" key="1">
    <citation type="journal article" date="2016" name="Nat. Commun.">
        <title>The Gonium pectorale genome demonstrates co-option of cell cycle regulation during the evolution of multicellularity.</title>
        <authorList>
            <person name="Hanschen E.R."/>
            <person name="Marriage T.N."/>
            <person name="Ferris P.J."/>
            <person name="Hamaji T."/>
            <person name="Toyoda A."/>
            <person name="Fujiyama A."/>
            <person name="Neme R."/>
            <person name="Noguchi H."/>
            <person name="Minakuchi Y."/>
            <person name="Suzuki M."/>
            <person name="Kawai-Toyooka H."/>
            <person name="Smith D.R."/>
            <person name="Sparks H."/>
            <person name="Anderson J."/>
            <person name="Bakaric R."/>
            <person name="Luria V."/>
            <person name="Karger A."/>
            <person name="Kirschner M.W."/>
            <person name="Durand P.M."/>
            <person name="Michod R.E."/>
            <person name="Nozaki H."/>
            <person name="Olson B.J."/>
        </authorList>
    </citation>
    <scope>NUCLEOTIDE SEQUENCE [LARGE SCALE GENOMIC DNA]</scope>
    <source>
        <strain evidence="3">NIES-2863</strain>
    </source>
</reference>
<dbReference type="PROSITE" id="PS50800">
    <property type="entry name" value="SAP"/>
    <property type="match status" value="1"/>
</dbReference>
<keyword evidence="3" id="KW-1185">Reference proteome</keyword>